<keyword evidence="5" id="KW-1185">Reference proteome</keyword>
<sequence>MKIAFDAKRATHNSTGLGNYSRYIIRILTKYYPQHTYLLYTPEKGKKRLLEPYTGNQNVIIKYPKSFLGRMMKKLWRFVGILSDLKKDKPGIYHGLTNELPKGINRQGIPSVVTIHDLIFLRYPQFYKTIDCKIYYYKFKNACINADRIIAISEMTKKDIISFFNISENKIDVIYQGCDPAFASEVAADIKNTVKTKYNLPEKYILYVGSIEERKNLLLIIRALQQTKNKIHLIAIGRRTAYAKTVEKFIFENNMTNQVTILEGIDFQELPAFYQMASLFIYPSFFEGFGIPIIEALYSGVPVISATGSCLEEAGGPSSIYVNPTDINDLSHQIDFVLSNPLVACKMINDGKEYVNKFNDETIAKQLMNIYTDVLKMKREDG</sequence>
<dbReference type="Gene3D" id="3.40.50.2000">
    <property type="entry name" value="Glycogen Phosphorylase B"/>
    <property type="match status" value="2"/>
</dbReference>
<proteinExistence type="predicted"/>
<dbReference type="SUPFAM" id="SSF53756">
    <property type="entry name" value="UDP-Glycosyltransferase/glycogen phosphorylase"/>
    <property type="match status" value="1"/>
</dbReference>
<evidence type="ECO:0000313" key="4">
    <source>
        <dbReference type="EMBL" id="SKB30781.1"/>
    </source>
</evidence>
<dbReference type="EMBL" id="FUYQ01000002">
    <property type="protein sequence ID" value="SKB30781.1"/>
    <property type="molecule type" value="Genomic_DNA"/>
</dbReference>
<dbReference type="GO" id="GO:0016757">
    <property type="term" value="F:glycosyltransferase activity"/>
    <property type="evidence" value="ECO:0007669"/>
    <property type="project" value="InterPro"/>
</dbReference>
<feature type="domain" description="Glycosyl transferase family 1" evidence="2">
    <location>
        <begin position="197"/>
        <end position="353"/>
    </location>
</feature>
<dbReference type="Pfam" id="PF00534">
    <property type="entry name" value="Glycos_transf_1"/>
    <property type="match status" value="1"/>
</dbReference>
<accession>A0A1T5A707</accession>
<dbReference type="InterPro" id="IPR001296">
    <property type="entry name" value="Glyco_trans_1"/>
</dbReference>
<gene>
    <name evidence="4" type="ORF">SAMN05660349_00500</name>
</gene>
<evidence type="ECO:0000259" key="2">
    <source>
        <dbReference type="Pfam" id="PF00534"/>
    </source>
</evidence>
<dbReference type="InterPro" id="IPR028098">
    <property type="entry name" value="Glyco_trans_4-like_N"/>
</dbReference>
<dbReference type="Pfam" id="PF13439">
    <property type="entry name" value="Glyco_transf_4"/>
    <property type="match status" value="1"/>
</dbReference>
<keyword evidence="1 4" id="KW-0808">Transferase</keyword>
<reference evidence="5" key="1">
    <citation type="submission" date="2017-02" db="EMBL/GenBank/DDBJ databases">
        <authorList>
            <person name="Varghese N."/>
            <person name="Submissions S."/>
        </authorList>
    </citation>
    <scope>NUCLEOTIDE SEQUENCE [LARGE SCALE GENOMIC DNA]</scope>
    <source>
        <strain evidence="5">DSM 24967</strain>
    </source>
</reference>
<dbReference type="PANTHER" id="PTHR46401:SF2">
    <property type="entry name" value="GLYCOSYLTRANSFERASE WBBK-RELATED"/>
    <property type="match status" value="1"/>
</dbReference>
<evidence type="ECO:0000313" key="5">
    <source>
        <dbReference type="Proteomes" id="UP000190852"/>
    </source>
</evidence>
<dbReference type="Proteomes" id="UP000190852">
    <property type="component" value="Unassembled WGS sequence"/>
</dbReference>
<evidence type="ECO:0000259" key="3">
    <source>
        <dbReference type="Pfam" id="PF13439"/>
    </source>
</evidence>
<dbReference type="RefSeq" id="WP_079682220.1">
    <property type="nucleotide sequence ID" value="NZ_FUYQ01000002.1"/>
</dbReference>
<protein>
    <submittedName>
        <fullName evidence="4">Glycosyltransferase involved in cell wall bisynthesis</fullName>
    </submittedName>
</protein>
<feature type="domain" description="Glycosyltransferase subfamily 4-like N-terminal" evidence="3">
    <location>
        <begin position="22"/>
        <end position="181"/>
    </location>
</feature>
<evidence type="ECO:0000256" key="1">
    <source>
        <dbReference type="ARBA" id="ARBA00022679"/>
    </source>
</evidence>
<dbReference type="PANTHER" id="PTHR46401">
    <property type="entry name" value="GLYCOSYLTRANSFERASE WBBK-RELATED"/>
    <property type="match status" value="1"/>
</dbReference>
<dbReference type="AlphaFoldDB" id="A0A1T5A707"/>
<organism evidence="4 5">
    <name type="scientific">Parabacteroides chartae</name>
    <dbReference type="NCBI Taxonomy" id="1037355"/>
    <lineage>
        <taxon>Bacteria</taxon>
        <taxon>Pseudomonadati</taxon>
        <taxon>Bacteroidota</taxon>
        <taxon>Bacteroidia</taxon>
        <taxon>Bacteroidales</taxon>
        <taxon>Tannerellaceae</taxon>
        <taxon>Parabacteroides</taxon>
    </lineage>
</organism>
<dbReference type="CDD" id="cd03809">
    <property type="entry name" value="GT4_MtfB-like"/>
    <property type="match status" value="1"/>
</dbReference>
<name>A0A1T5A707_9BACT</name>